<feature type="region of interest" description="Disordered" evidence="1">
    <location>
        <begin position="60"/>
        <end position="83"/>
    </location>
</feature>
<evidence type="ECO:0000313" key="2">
    <source>
        <dbReference type="EMBL" id="OIK07716.1"/>
    </source>
</evidence>
<protein>
    <submittedName>
        <fullName evidence="2">Uncharacterized protein</fullName>
    </submittedName>
</protein>
<proteinExistence type="predicted"/>
<gene>
    <name evidence="2" type="ORF">BIV23_01670</name>
</gene>
<dbReference type="AlphaFoldDB" id="A0A1S2QQG0"/>
<dbReference type="RefSeq" id="WP_071378890.1">
    <property type="nucleotide sequence ID" value="NZ_MLYO01000009.1"/>
</dbReference>
<comment type="caution">
    <text evidence="2">The sequence shown here is derived from an EMBL/GenBank/DDBJ whole genome shotgun (WGS) entry which is preliminary data.</text>
</comment>
<dbReference type="Proteomes" id="UP000179642">
    <property type="component" value="Unassembled WGS sequence"/>
</dbReference>
<keyword evidence="3" id="KW-1185">Reference proteome</keyword>
<name>A0A1S2QQG0_9ACTN</name>
<sequence>MTHGDVRRREADLRLSAAVAEIEGLYTALSRTTSPGRRRRLHAELFRAAERLAVLAAVPGRERRQGRGASRVRPGRSRRDRRKALAERGAAWIIARYGRDAP</sequence>
<dbReference type="EMBL" id="MLYO01000009">
    <property type="protein sequence ID" value="OIK07716.1"/>
    <property type="molecule type" value="Genomic_DNA"/>
</dbReference>
<dbReference type="OrthoDB" id="4348933at2"/>
<organism evidence="2 3">
    <name type="scientific">Streptomyces monashensis</name>
    <dbReference type="NCBI Taxonomy" id="1678012"/>
    <lineage>
        <taxon>Bacteria</taxon>
        <taxon>Bacillati</taxon>
        <taxon>Actinomycetota</taxon>
        <taxon>Actinomycetes</taxon>
        <taxon>Kitasatosporales</taxon>
        <taxon>Streptomycetaceae</taxon>
        <taxon>Streptomyces</taxon>
    </lineage>
</organism>
<evidence type="ECO:0000313" key="3">
    <source>
        <dbReference type="Proteomes" id="UP000179642"/>
    </source>
</evidence>
<accession>A0A1S2QQG0</accession>
<reference evidence="2 3" key="1">
    <citation type="submission" date="2016-10" db="EMBL/GenBank/DDBJ databases">
        <title>Genome sequence of Streptomyces sp. MUSC 1.</title>
        <authorList>
            <person name="Lee L.-H."/>
            <person name="Ser H.-L."/>
            <person name="Law J.W.-F."/>
        </authorList>
    </citation>
    <scope>NUCLEOTIDE SEQUENCE [LARGE SCALE GENOMIC DNA]</scope>
    <source>
        <strain evidence="2 3">MUSC 1</strain>
    </source>
</reference>
<evidence type="ECO:0000256" key="1">
    <source>
        <dbReference type="SAM" id="MobiDB-lite"/>
    </source>
</evidence>
<feature type="compositionally biased region" description="Basic residues" evidence="1">
    <location>
        <begin position="73"/>
        <end position="82"/>
    </location>
</feature>